<protein>
    <submittedName>
        <fullName evidence="1">Uncharacterized protein</fullName>
    </submittedName>
</protein>
<keyword evidence="2" id="KW-1185">Reference proteome</keyword>
<dbReference type="AlphaFoldDB" id="A0A1R3V4W5"/>
<proteinExistence type="predicted"/>
<evidence type="ECO:0000313" key="1">
    <source>
        <dbReference type="EMBL" id="SIT54964.1"/>
    </source>
</evidence>
<sequence length="89" mass="10375">MFMPETRALVCGHVFRAERPVTLVIRHLDGEWQLTCGEHDHPTDCEDFEVVGFRHLTARQANLTQIGELECGWLAEWVLGEWTRCRHDD</sequence>
<reference evidence="2" key="1">
    <citation type="submission" date="2017-01" db="EMBL/GenBank/DDBJ databases">
        <authorList>
            <person name="Brunel B."/>
        </authorList>
    </citation>
    <scope>NUCLEOTIDE SEQUENCE [LARGE SCALE GENOMIC DNA]</scope>
</reference>
<dbReference type="EMBL" id="FTPD01000012">
    <property type="protein sequence ID" value="SIT54964.1"/>
    <property type="molecule type" value="Genomic_DNA"/>
</dbReference>
<organism evidence="1 2">
    <name type="scientific">Mesorhizobium prunaredense</name>
    <dbReference type="NCBI Taxonomy" id="1631249"/>
    <lineage>
        <taxon>Bacteria</taxon>
        <taxon>Pseudomonadati</taxon>
        <taxon>Pseudomonadota</taxon>
        <taxon>Alphaproteobacteria</taxon>
        <taxon>Hyphomicrobiales</taxon>
        <taxon>Phyllobacteriaceae</taxon>
        <taxon>Mesorhizobium</taxon>
    </lineage>
</organism>
<accession>A0A1R3V4W5</accession>
<dbReference type="Proteomes" id="UP000188388">
    <property type="component" value="Unassembled WGS sequence"/>
</dbReference>
<gene>
    <name evidence="1" type="ORF">BQ8794_20020</name>
</gene>
<name>A0A1R3V4W5_9HYPH</name>
<evidence type="ECO:0000313" key="2">
    <source>
        <dbReference type="Proteomes" id="UP000188388"/>
    </source>
</evidence>